<feature type="chain" id="PRO_5018755083" description="glycerol-3-phosphate dehydrogenase" evidence="5">
    <location>
        <begin position="19"/>
        <end position="182"/>
    </location>
</feature>
<evidence type="ECO:0000256" key="4">
    <source>
        <dbReference type="ARBA" id="ARBA00023002"/>
    </source>
</evidence>
<evidence type="ECO:0000256" key="1">
    <source>
        <dbReference type="ARBA" id="ARBA00013029"/>
    </source>
</evidence>
<keyword evidence="2" id="KW-0285">Flavoprotein</keyword>
<evidence type="ECO:0000313" key="8">
    <source>
        <dbReference type="Proteomes" id="UP000784294"/>
    </source>
</evidence>
<dbReference type="PANTHER" id="PTHR11985:SF15">
    <property type="entry name" value="GLYCEROL-3-PHOSPHATE DEHYDROGENASE, MITOCHONDRIAL"/>
    <property type="match status" value="1"/>
</dbReference>
<dbReference type="AlphaFoldDB" id="A0A3S5AXW6"/>
<evidence type="ECO:0000256" key="5">
    <source>
        <dbReference type="SAM" id="SignalP"/>
    </source>
</evidence>
<dbReference type="InterPro" id="IPR038299">
    <property type="entry name" value="DAO_C_sf"/>
</dbReference>
<keyword evidence="4" id="KW-0560">Oxidoreductase</keyword>
<proteinExistence type="predicted"/>
<gene>
    <name evidence="7" type="ORF">PXEA_LOCUS28397</name>
</gene>
<keyword evidence="5" id="KW-0732">Signal</keyword>
<sequence>MSFTCICFSFLSFLSVRREDVHSAWSGIRPLVIDPYSKNTQSLARNHIIEVSKTNLITIAGGKWTTYRSMAEETLDKAIKVCGLQPASACRTRGLLLEGAHLWSPNLSIKLLQEFGFQPDVAQHLARTYGDKAFKIAQSTQPSGKRWPVTGTRLHPDFPYLESEVCPSLPHLLNLHIFNITP</sequence>
<evidence type="ECO:0000259" key="6">
    <source>
        <dbReference type="Pfam" id="PF16901"/>
    </source>
</evidence>
<keyword evidence="8" id="KW-1185">Reference proteome</keyword>
<dbReference type="InterPro" id="IPR000447">
    <property type="entry name" value="G3P_DH_FAD-dep"/>
</dbReference>
<evidence type="ECO:0000313" key="7">
    <source>
        <dbReference type="EMBL" id="VEL34957.1"/>
    </source>
</evidence>
<dbReference type="InterPro" id="IPR036188">
    <property type="entry name" value="FAD/NAD-bd_sf"/>
</dbReference>
<dbReference type="Pfam" id="PF16901">
    <property type="entry name" value="DAO_C"/>
    <property type="match status" value="1"/>
</dbReference>
<dbReference type="PANTHER" id="PTHR11985">
    <property type="entry name" value="GLYCEROL-3-PHOSPHATE DEHYDROGENASE"/>
    <property type="match status" value="1"/>
</dbReference>
<dbReference type="PROSITE" id="PS00978">
    <property type="entry name" value="FAD_G3PDH_2"/>
    <property type="match status" value="1"/>
</dbReference>
<organism evidence="7 8">
    <name type="scientific">Protopolystoma xenopodis</name>
    <dbReference type="NCBI Taxonomy" id="117903"/>
    <lineage>
        <taxon>Eukaryota</taxon>
        <taxon>Metazoa</taxon>
        <taxon>Spiralia</taxon>
        <taxon>Lophotrochozoa</taxon>
        <taxon>Platyhelminthes</taxon>
        <taxon>Monogenea</taxon>
        <taxon>Polyopisthocotylea</taxon>
        <taxon>Polystomatidea</taxon>
        <taxon>Polystomatidae</taxon>
        <taxon>Protopolystoma</taxon>
    </lineage>
</organism>
<feature type="domain" description="Alpha-glycerophosphate oxidase C-terminal" evidence="6">
    <location>
        <begin position="90"/>
        <end position="165"/>
    </location>
</feature>
<dbReference type="Gene3D" id="1.10.8.870">
    <property type="entry name" value="Alpha-glycerophosphate oxidase, cap domain"/>
    <property type="match status" value="1"/>
</dbReference>
<dbReference type="GO" id="GO:0006072">
    <property type="term" value="P:glycerol-3-phosphate metabolic process"/>
    <property type="evidence" value="ECO:0007669"/>
    <property type="project" value="InterPro"/>
</dbReference>
<evidence type="ECO:0000256" key="2">
    <source>
        <dbReference type="ARBA" id="ARBA00022630"/>
    </source>
</evidence>
<dbReference type="Gene3D" id="3.50.50.60">
    <property type="entry name" value="FAD/NAD(P)-binding domain"/>
    <property type="match status" value="1"/>
</dbReference>
<dbReference type="EC" id="1.1.5.3" evidence="1"/>
<keyword evidence="3" id="KW-0274">FAD</keyword>
<name>A0A3S5AXW6_9PLAT</name>
<dbReference type="EMBL" id="CAAALY010248751">
    <property type="protein sequence ID" value="VEL34957.1"/>
    <property type="molecule type" value="Genomic_DNA"/>
</dbReference>
<dbReference type="GO" id="GO:0004368">
    <property type="term" value="F:glycerol-3-phosphate dehydrogenase (quinone) activity"/>
    <property type="evidence" value="ECO:0007669"/>
    <property type="project" value="UniProtKB-EC"/>
</dbReference>
<dbReference type="OrthoDB" id="264015at2759"/>
<reference evidence="7" key="1">
    <citation type="submission" date="2018-11" db="EMBL/GenBank/DDBJ databases">
        <authorList>
            <consortium name="Pathogen Informatics"/>
        </authorList>
    </citation>
    <scope>NUCLEOTIDE SEQUENCE</scope>
</reference>
<comment type="caution">
    <text evidence="7">The sequence shown here is derived from an EMBL/GenBank/DDBJ whole genome shotgun (WGS) entry which is preliminary data.</text>
</comment>
<protein>
    <recommendedName>
        <fullName evidence="1">glycerol-3-phosphate dehydrogenase</fullName>
        <ecNumber evidence="1">1.1.5.3</ecNumber>
    </recommendedName>
</protein>
<dbReference type="InterPro" id="IPR031656">
    <property type="entry name" value="DAO_C"/>
</dbReference>
<feature type="signal peptide" evidence="5">
    <location>
        <begin position="1"/>
        <end position="18"/>
    </location>
</feature>
<evidence type="ECO:0000256" key="3">
    <source>
        <dbReference type="ARBA" id="ARBA00022827"/>
    </source>
</evidence>
<dbReference type="Proteomes" id="UP000784294">
    <property type="component" value="Unassembled WGS sequence"/>
</dbReference>
<accession>A0A3S5AXW6</accession>
<dbReference type="GO" id="GO:0005739">
    <property type="term" value="C:mitochondrion"/>
    <property type="evidence" value="ECO:0007669"/>
    <property type="project" value="TreeGrafter"/>
</dbReference>